<feature type="transmembrane region" description="Helical" evidence="1">
    <location>
        <begin position="12"/>
        <end position="30"/>
    </location>
</feature>
<keyword evidence="1" id="KW-1133">Transmembrane helix</keyword>
<comment type="caution">
    <text evidence="2">The sequence shown here is derived from an EMBL/GenBank/DDBJ whole genome shotgun (WGS) entry which is preliminary data.</text>
</comment>
<accession>A0AAD8NHU7</accession>
<evidence type="ECO:0000313" key="3">
    <source>
        <dbReference type="Proteomes" id="UP001229421"/>
    </source>
</evidence>
<name>A0AAD8NHU7_TARER</name>
<keyword evidence="3" id="KW-1185">Reference proteome</keyword>
<dbReference type="Proteomes" id="UP001229421">
    <property type="component" value="Unassembled WGS sequence"/>
</dbReference>
<organism evidence="2 3">
    <name type="scientific">Tagetes erecta</name>
    <name type="common">African marigold</name>
    <dbReference type="NCBI Taxonomy" id="13708"/>
    <lineage>
        <taxon>Eukaryota</taxon>
        <taxon>Viridiplantae</taxon>
        <taxon>Streptophyta</taxon>
        <taxon>Embryophyta</taxon>
        <taxon>Tracheophyta</taxon>
        <taxon>Spermatophyta</taxon>
        <taxon>Magnoliopsida</taxon>
        <taxon>eudicotyledons</taxon>
        <taxon>Gunneridae</taxon>
        <taxon>Pentapetalae</taxon>
        <taxon>asterids</taxon>
        <taxon>campanulids</taxon>
        <taxon>Asterales</taxon>
        <taxon>Asteraceae</taxon>
        <taxon>Asteroideae</taxon>
        <taxon>Heliantheae alliance</taxon>
        <taxon>Tageteae</taxon>
        <taxon>Tagetes</taxon>
    </lineage>
</organism>
<sequence length="69" mass="8019">MIAVDMVFVDSMVYLPVILIINYTGDLIMFDHHLHILCSIYGEHPMVAQMEPNLIHDHEPTWWVTLPAM</sequence>
<dbReference type="AlphaFoldDB" id="A0AAD8NHU7"/>
<keyword evidence="1" id="KW-0812">Transmembrane</keyword>
<proteinExistence type="predicted"/>
<gene>
    <name evidence="2" type="ORF">QVD17_36895</name>
</gene>
<dbReference type="EMBL" id="JAUHHV010000010">
    <property type="protein sequence ID" value="KAK1410359.1"/>
    <property type="molecule type" value="Genomic_DNA"/>
</dbReference>
<reference evidence="2" key="1">
    <citation type="journal article" date="2023" name="bioRxiv">
        <title>Improved chromosome-level genome assembly for marigold (Tagetes erecta).</title>
        <authorList>
            <person name="Jiang F."/>
            <person name="Yuan L."/>
            <person name="Wang S."/>
            <person name="Wang H."/>
            <person name="Xu D."/>
            <person name="Wang A."/>
            <person name="Fan W."/>
        </authorList>
    </citation>
    <scope>NUCLEOTIDE SEQUENCE</scope>
    <source>
        <strain evidence="2">WSJ</strain>
        <tissue evidence="2">Leaf</tissue>
    </source>
</reference>
<evidence type="ECO:0000313" key="2">
    <source>
        <dbReference type="EMBL" id="KAK1410359.1"/>
    </source>
</evidence>
<evidence type="ECO:0000256" key="1">
    <source>
        <dbReference type="SAM" id="Phobius"/>
    </source>
</evidence>
<keyword evidence="1" id="KW-0472">Membrane</keyword>
<protein>
    <submittedName>
        <fullName evidence="2">Uncharacterized protein</fullName>
    </submittedName>
</protein>